<accession>A0A9X0DP71</accession>
<evidence type="ECO:0000313" key="3">
    <source>
        <dbReference type="Proteomes" id="UP001152300"/>
    </source>
</evidence>
<name>A0A9X0DP71_9HELO</name>
<proteinExistence type="predicted"/>
<dbReference type="AlphaFoldDB" id="A0A9X0DP71"/>
<sequence length="578" mass="67122">MDAIINKKCTFLDEFPFEIRSQIYECLLVKKILGTAQSVTKISRFGADLKYDLCPEVLRLCHQIYDEALPILYGKNTFYIACFRVDNHPVFDHTFDDDSQKDYESDGVVGGAMLVEGPQVELCPLTRYENDKTVVPFPVPDLCHYITVPRVRNWRVVVSRLRNPGGNWDPTWSLMDLCLSISAKPPTSLEVLILPCGLDHSQGDNYAFWGCDGVLSPVRLLRNLQKCVIKEAYATDVPDIIRLADDEVMESLRNEEEGIDWEIPTDLKTEIETLVTSQEPIDLRHMMHKSLTTYAQAFERYRPYKMQMGLRREDVNQIDNRDIEYGEFLDASAFNPFIIPTMHPVEYDLRICKEASVDLEEEEDTFKPHRRNALTYLERQWTRIENANRAITEFIKQEKVPGGLFDIAERAKEQSKFSTNAFQIHDHEKQHKLCLAMVYLEDYAASFKRDLTHTIRAQIFSNRRLFESHYDLPRDRLITQIAREIEVGKIRYFISKFSTAVNMCDEQYLEILTARKKLFEFDGLGQLECGDFDTKLGFSLDMIDWSVNEPNLTPYRRLWSDSDEDEDYDGDGDVGDEM</sequence>
<dbReference type="OrthoDB" id="62952at2759"/>
<feature type="region of interest" description="Disordered" evidence="1">
    <location>
        <begin position="558"/>
        <end position="578"/>
    </location>
</feature>
<evidence type="ECO:0008006" key="4">
    <source>
        <dbReference type="Google" id="ProtNLM"/>
    </source>
</evidence>
<gene>
    <name evidence="2" type="ORF">OCU04_003074</name>
</gene>
<keyword evidence="3" id="KW-1185">Reference proteome</keyword>
<evidence type="ECO:0000313" key="2">
    <source>
        <dbReference type="EMBL" id="KAJ8069420.1"/>
    </source>
</evidence>
<organism evidence="2 3">
    <name type="scientific">Sclerotinia nivalis</name>
    <dbReference type="NCBI Taxonomy" id="352851"/>
    <lineage>
        <taxon>Eukaryota</taxon>
        <taxon>Fungi</taxon>
        <taxon>Dikarya</taxon>
        <taxon>Ascomycota</taxon>
        <taxon>Pezizomycotina</taxon>
        <taxon>Leotiomycetes</taxon>
        <taxon>Helotiales</taxon>
        <taxon>Sclerotiniaceae</taxon>
        <taxon>Sclerotinia</taxon>
    </lineage>
</organism>
<feature type="compositionally biased region" description="Acidic residues" evidence="1">
    <location>
        <begin position="561"/>
        <end position="578"/>
    </location>
</feature>
<dbReference type="EMBL" id="JAPEIS010000002">
    <property type="protein sequence ID" value="KAJ8069420.1"/>
    <property type="molecule type" value="Genomic_DNA"/>
</dbReference>
<dbReference type="Proteomes" id="UP001152300">
    <property type="component" value="Unassembled WGS sequence"/>
</dbReference>
<evidence type="ECO:0000256" key="1">
    <source>
        <dbReference type="SAM" id="MobiDB-lite"/>
    </source>
</evidence>
<reference evidence="2" key="1">
    <citation type="submission" date="2022-11" db="EMBL/GenBank/DDBJ databases">
        <title>Genome Resource of Sclerotinia nivalis Strain SnTB1, a Plant Pathogen Isolated from American Ginseng.</title>
        <authorList>
            <person name="Fan S."/>
        </authorList>
    </citation>
    <scope>NUCLEOTIDE SEQUENCE</scope>
    <source>
        <strain evidence="2">SnTB1</strain>
    </source>
</reference>
<protein>
    <recommendedName>
        <fullName evidence="4">F-box domain-containing protein</fullName>
    </recommendedName>
</protein>
<comment type="caution">
    <text evidence="2">The sequence shown here is derived from an EMBL/GenBank/DDBJ whole genome shotgun (WGS) entry which is preliminary data.</text>
</comment>